<dbReference type="EMBL" id="UINC01070500">
    <property type="protein sequence ID" value="SVC04696.1"/>
    <property type="molecule type" value="Genomic_DNA"/>
</dbReference>
<gene>
    <name evidence="1" type="ORF">METZ01_LOCUS257550</name>
</gene>
<feature type="non-terminal residue" evidence="1">
    <location>
        <position position="1"/>
    </location>
</feature>
<evidence type="ECO:0000313" key="1">
    <source>
        <dbReference type="EMBL" id="SVC04696.1"/>
    </source>
</evidence>
<accession>A0A382IYG0</accession>
<name>A0A382IYG0_9ZZZZ</name>
<sequence>VTTEHRKAPRRKVESIERVGNWGSVKYHHLLECGHTEIRARASRAPKLGCAWCLRTEAKATEMAALAIPYREPLDYDERLGQNEIQVARLQGSLAKALGVPTEAVDLVVTEKGGDLTVESAVVYLSPRDIDRMTRVV</sequence>
<dbReference type="AlphaFoldDB" id="A0A382IYG0"/>
<reference evidence="1" key="1">
    <citation type="submission" date="2018-05" db="EMBL/GenBank/DDBJ databases">
        <authorList>
            <person name="Lanie J.A."/>
            <person name="Ng W.-L."/>
            <person name="Kazmierczak K.M."/>
            <person name="Andrzejewski T.M."/>
            <person name="Davidsen T.M."/>
            <person name="Wayne K.J."/>
            <person name="Tettelin H."/>
            <person name="Glass J.I."/>
            <person name="Rusch D."/>
            <person name="Podicherti R."/>
            <person name="Tsui H.-C.T."/>
            <person name="Winkler M.E."/>
        </authorList>
    </citation>
    <scope>NUCLEOTIDE SEQUENCE</scope>
</reference>
<organism evidence="1">
    <name type="scientific">marine metagenome</name>
    <dbReference type="NCBI Taxonomy" id="408172"/>
    <lineage>
        <taxon>unclassified sequences</taxon>
        <taxon>metagenomes</taxon>
        <taxon>ecological metagenomes</taxon>
    </lineage>
</organism>
<protein>
    <submittedName>
        <fullName evidence="1">Uncharacterized protein</fullName>
    </submittedName>
</protein>
<proteinExistence type="predicted"/>